<evidence type="ECO:0008006" key="4">
    <source>
        <dbReference type="Google" id="ProtNLM"/>
    </source>
</evidence>
<dbReference type="Pfam" id="PF11769">
    <property type="entry name" value="DUF3313"/>
    <property type="match status" value="1"/>
</dbReference>
<evidence type="ECO:0000313" key="3">
    <source>
        <dbReference type="Proteomes" id="UP001620514"/>
    </source>
</evidence>
<dbReference type="PROSITE" id="PS51257">
    <property type="entry name" value="PROKAR_LIPOPROTEIN"/>
    <property type="match status" value="1"/>
</dbReference>
<organism evidence="2 3">
    <name type="scientific">Caballeronia udeis</name>
    <dbReference type="NCBI Taxonomy" id="1232866"/>
    <lineage>
        <taxon>Bacteria</taxon>
        <taxon>Pseudomonadati</taxon>
        <taxon>Pseudomonadota</taxon>
        <taxon>Betaproteobacteria</taxon>
        <taxon>Burkholderiales</taxon>
        <taxon>Burkholderiaceae</taxon>
        <taxon>Caballeronia</taxon>
    </lineage>
</organism>
<feature type="chain" id="PRO_5047346147" description="Lipoprotein" evidence="1">
    <location>
        <begin position="28"/>
        <end position="221"/>
    </location>
</feature>
<protein>
    <recommendedName>
        <fullName evidence="4">Lipoprotein</fullName>
    </recommendedName>
</protein>
<comment type="caution">
    <text evidence="2">The sequence shown here is derived from an EMBL/GenBank/DDBJ whole genome shotgun (WGS) entry which is preliminary data.</text>
</comment>
<evidence type="ECO:0000256" key="1">
    <source>
        <dbReference type="SAM" id="SignalP"/>
    </source>
</evidence>
<gene>
    <name evidence="2" type="ORF">ABH943_006353</name>
</gene>
<keyword evidence="3" id="KW-1185">Reference proteome</keyword>
<evidence type="ECO:0000313" key="2">
    <source>
        <dbReference type="EMBL" id="MFK4446321.1"/>
    </source>
</evidence>
<sequence length="221" mass="23563">MNGRSGLLRLLVCACAATSLACSIANAGNLIPASVPLTPVVQFPGTTGYIAPDYDARRAMLHSVYIPPIEIFLAPDSPYKGIEPEQMAELTTAFSNALRENVLKTANVVDTPQPDSMILHIALTDVRLTRRSLRLRDLTPIGAAIDGAKRVAGVSKVSLTTLTVQAIGVAPDSDIALFAINNPPPPGSAEPEPVRLDQVPALLEKKAERLRAAFTAIREQH</sequence>
<accession>A0ABW8MV78</accession>
<dbReference type="InterPro" id="IPR021747">
    <property type="entry name" value="DUF3313"/>
</dbReference>
<dbReference type="Proteomes" id="UP001620514">
    <property type="component" value="Unassembled WGS sequence"/>
</dbReference>
<dbReference type="RefSeq" id="WP_404611239.1">
    <property type="nucleotide sequence ID" value="NZ_JBIYDN010000025.1"/>
</dbReference>
<dbReference type="EMBL" id="JBIYDN010000025">
    <property type="protein sequence ID" value="MFK4446321.1"/>
    <property type="molecule type" value="Genomic_DNA"/>
</dbReference>
<feature type="signal peptide" evidence="1">
    <location>
        <begin position="1"/>
        <end position="27"/>
    </location>
</feature>
<proteinExistence type="predicted"/>
<keyword evidence="1" id="KW-0732">Signal</keyword>
<name>A0ABW8MV78_9BURK</name>
<reference evidence="2 3" key="1">
    <citation type="submission" date="2024-11" db="EMBL/GenBank/DDBJ databases">
        <title>Using genomics to understand microbial adaptation to soil warming.</title>
        <authorList>
            <person name="Deangelis K.M. PhD."/>
        </authorList>
    </citation>
    <scope>NUCLEOTIDE SEQUENCE [LARGE SCALE GENOMIC DNA]</scope>
    <source>
        <strain evidence="2 3">GAS97</strain>
    </source>
</reference>